<dbReference type="RefSeq" id="WP_405335990.1">
    <property type="nucleotide sequence ID" value="NZ_JBANFI010000001.1"/>
</dbReference>
<protein>
    <recommendedName>
        <fullName evidence="4">Outer membrane protein beta-barrel domain-containing protein</fullName>
    </recommendedName>
</protein>
<keyword evidence="1" id="KW-0732">Signal</keyword>
<evidence type="ECO:0000313" key="3">
    <source>
        <dbReference type="Proteomes" id="UP001621714"/>
    </source>
</evidence>
<accession>A0ABW8PVY5</accession>
<gene>
    <name evidence="2" type="ORF">V6U78_00535</name>
</gene>
<organism evidence="2 3">
    <name type="scientific">Marinospirillum alkalitolerans</name>
    <dbReference type="NCBI Taxonomy" id="3123374"/>
    <lineage>
        <taxon>Bacteria</taxon>
        <taxon>Pseudomonadati</taxon>
        <taxon>Pseudomonadota</taxon>
        <taxon>Gammaproteobacteria</taxon>
        <taxon>Oceanospirillales</taxon>
        <taxon>Oceanospirillaceae</taxon>
        <taxon>Marinospirillum</taxon>
    </lineage>
</organism>
<dbReference type="Gene3D" id="2.40.160.20">
    <property type="match status" value="1"/>
</dbReference>
<keyword evidence="3" id="KW-1185">Reference proteome</keyword>
<feature type="chain" id="PRO_5046953338" description="Outer membrane protein beta-barrel domain-containing protein" evidence="1">
    <location>
        <begin position="24"/>
        <end position="181"/>
    </location>
</feature>
<proteinExistence type="predicted"/>
<comment type="caution">
    <text evidence="2">The sequence shown here is derived from an EMBL/GenBank/DDBJ whole genome shotgun (WGS) entry which is preliminary data.</text>
</comment>
<sequence length="181" mass="20254">MNRLWWRIVGVLVLLGLGQSVQAAPQPMMGVRWSMQEAQVDGLQDQTSGSAAFILGVAAERYRIYADLSLQSWDDFSSVMMLANAEKRWPVHPRLALVAGVHGGIVDFELDGRFGAKKFQSGPAAGVQLGGLWQLDTAWQLEVGLRWTQVWVEQTGRMDEQATTYRWEAAYGSYIQLGYLF</sequence>
<dbReference type="EMBL" id="JBANFI010000001">
    <property type="protein sequence ID" value="MFK7159522.1"/>
    <property type="molecule type" value="Genomic_DNA"/>
</dbReference>
<evidence type="ECO:0008006" key="4">
    <source>
        <dbReference type="Google" id="ProtNLM"/>
    </source>
</evidence>
<evidence type="ECO:0000313" key="2">
    <source>
        <dbReference type="EMBL" id="MFK7159522.1"/>
    </source>
</evidence>
<name>A0ABW8PVY5_9GAMM</name>
<reference evidence="2 3" key="1">
    <citation type="submission" date="2024-02" db="EMBL/GenBank/DDBJ databases">
        <title>Marinospirillum sp. MEB 164 isolated from Lonar lake sediment.</title>
        <authorList>
            <person name="Joshi A."/>
            <person name="Thite S."/>
        </authorList>
    </citation>
    <scope>NUCLEOTIDE SEQUENCE [LARGE SCALE GENOMIC DNA]</scope>
    <source>
        <strain evidence="2 3">MEB164</strain>
    </source>
</reference>
<feature type="signal peptide" evidence="1">
    <location>
        <begin position="1"/>
        <end position="23"/>
    </location>
</feature>
<dbReference type="Proteomes" id="UP001621714">
    <property type="component" value="Unassembled WGS sequence"/>
</dbReference>
<evidence type="ECO:0000256" key="1">
    <source>
        <dbReference type="SAM" id="SignalP"/>
    </source>
</evidence>